<keyword evidence="9" id="KW-0677">Repeat</keyword>
<feature type="compositionally biased region" description="Basic residues" evidence="18">
    <location>
        <begin position="385"/>
        <end position="398"/>
    </location>
</feature>
<feature type="compositionally biased region" description="Low complexity" evidence="18">
    <location>
        <begin position="1421"/>
        <end position="1431"/>
    </location>
</feature>
<feature type="region of interest" description="Disordered" evidence="18">
    <location>
        <begin position="627"/>
        <end position="682"/>
    </location>
</feature>
<dbReference type="SUPFAM" id="SSF82199">
    <property type="entry name" value="SET domain"/>
    <property type="match status" value="1"/>
</dbReference>
<dbReference type="InterPro" id="IPR055198">
    <property type="entry name" value="NSD_PHD"/>
</dbReference>
<dbReference type="SMART" id="SM00249">
    <property type="entry name" value="PHD"/>
    <property type="match status" value="4"/>
</dbReference>
<dbReference type="InterPro" id="IPR009071">
    <property type="entry name" value="HMG_box_dom"/>
</dbReference>
<dbReference type="Gene3D" id="2.170.270.10">
    <property type="entry name" value="SET domain"/>
    <property type="match status" value="1"/>
</dbReference>
<dbReference type="InterPro" id="IPR041306">
    <property type="entry name" value="C5HCH"/>
</dbReference>
<dbReference type="PROSITE" id="PS50812">
    <property type="entry name" value="PWWP"/>
    <property type="match status" value="2"/>
</dbReference>
<feature type="domain" description="HMG box" evidence="20">
    <location>
        <begin position="473"/>
        <end position="525"/>
    </location>
</feature>
<evidence type="ECO:0000259" key="20">
    <source>
        <dbReference type="PROSITE" id="PS50118"/>
    </source>
</evidence>
<evidence type="ECO:0000256" key="10">
    <source>
        <dbReference type="ARBA" id="ARBA00022771"/>
    </source>
</evidence>
<dbReference type="PROSITE" id="PS50118">
    <property type="entry name" value="HMG_BOX_2"/>
    <property type="match status" value="1"/>
</dbReference>
<dbReference type="RefSeq" id="XP_032806730.1">
    <property type="nucleotide sequence ID" value="XM_032950839.1"/>
</dbReference>
<dbReference type="InterPro" id="IPR001965">
    <property type="entry name" value="Znf_PHD"/>
</dbReference>
<dbReference type="InterPro" id="IPR046341">
    <property type="entry name" value="SET_dom_sf"/>
</dbReference>
<feature type="compositionally biased region" description="Pro residues" evidence="18">
    <location>
        <begin position="215"/>
        <end position="224"/>
    </location>
</feature>
<evidence type="ECO:0000256" key="5">
    <source>
        <dbReference type="ARBA" id="ARBA00022603"/>
    </source>
</evidence>
<dbReference type="KEGG" id="pmrn:116940694"/>
<feature type="domain" description="PWWP" evidence="22">
    <location>
        <begin position="246"/>
        <end position="313"/>
    </location>
</feature>
<dbReference type="InterPro" id="IPR003616">
    <property type="entry name" value="Post-SET_dom"/>
</dbReference>
<feature type="compositionally biased region" description="Basic and acidic residues" evidence="18">
    <location>
        <begin position="409"/>
        <end position="424"/>
    </location>
</feature>
<feature type="domain" description="PHD-type" evidence="19">
    <location>
        <begin position="688"/>
        <end position="736"/>
    </location>
</feature>
<organism evidence="25 26">
    <name type="scientific">Petromyzon marinus</name>
    <name type="common">Sea lamprey</name>
    <dbReference type="NCBI Taxonomy" id="7757"/>
    <lineage>
        <taxon>Eukaryota</taxon>
        <taxon>Metazoa</taxon>
        <taxon>Chordata</taxon>
        <taxon>Craniata</taxon>
        <taxon>Vertebrata</taxon>
        <taxon>Cyclostomata</taxon>
        <taxon>Hyperoartia</taxon>
        <taxon>Petromyzontiformes</taxon>
        <taxon>Petromyzontidae</taxon>
        <taxon>Petromyzon</taxon>
    </lineage>
</organism>
<dbReference type="Pfam" id="PF22908">
    <property type="entry name" value="PHD_NSD"/>
    <property type="match status" value="1"/>
</dbReference>
<dbReference type="Gene3D" id="3.30.40.10">
    <property type="entry name" value="Zinc/RING finger domain, C3HC4 (zinc finger)"/>
    <property type="match status" value="4"/>
</dbReference>
<evidence type="ECO:0000313" key="29">
    <source>
        <dbReference type="RefSeq" id="XP_032806732.1"/>
    </source>
</evidence>
<dbReference type="InterPro" id="IPR019787">
    <property type="entry name" value="Znf_PHD-finger"/>
</dbReference>
<dbReference type="Gene3D" id="1.10.30.10">
    <property type="entry name" value="High mobility group box domain"/>
    <property type="match status" value="1"/>
</dbReference>
<feature type="region of interest" description="Disordered" evidence="18">
    <location>
        <begin position="382"/>
        <end position="471"/>
    </location>
</feature>
<dbReference type="CDD" id="cd05838">
    <property type="entry name" value="PWWP_NSD_rpt2"/>
    <property type="match status" value="1"/>
</dbReference>
<evidence type="ECO:0000256" key="6">
    <source>
        <dbReference type="ARBA" id="ARBA00022679"/>
    </source>
</evidence>
<feature type="compositionally biased region" description="Polar residues" evidence="18">
    <location>
        <begin position="158"/>
        <end position="174"/>
    </location>
</feature>
<feature type="region of interest" description="Disordered" evidence="18">
    <location>
        <begin position="561"/>
        <end position="596"/>
    </location>
</feature>
<dbReference type="PROSITE" id="PS50868">
    <property type="entry name" value="POST_SET"/>
    <property type="match status" value="1"/>
</dbReference>
<dbReference type="GO" id="GO:0005634">
    <property type="term" value="C:nucleus"/>
    <property type="evidence" value="ECO:0007669"/>
    <property type="project" value="UniProtKB-SubCell"/>
</dbReference>
<dbReference type="RefSeq" id="XP_032806732.1">
    <property type="nucleotide sequence ID" value="XM_032950841.1"/>
</dbReference>
<keyword evidence="4" id="KW-0597">Phosphoprotein</keyword>
<dbReference type="InterPro" id="IPR006560">
    <property type="entry name" value="AWS_dom"/>
</dbReference>
<dbReference type="GO" id="GO:0032259">
    <property type="term" value="P:methylation"/>
    <property type="evidence" value="ECO:0007669"/>
    <property type="project" value="UniProtKB-KW"/>
</dbReference>
<dbReference type="SUPFAM" id="SSF57903">
    <property type="entry name" value="FYVE/PHD zinc finger"/>
    <property type="match status" value="3"/>
</dbReference>
<dbReference type="InterPro" id="IPR050777">
    <property type="entry name" value="SET2_Histone-Lys_MeTrsfase"/>
</dbReference>
<evidence type="ECO:0000256" key="17">
    <source>
        <dbReference type="PROSITE-ProRule" id="PRU00267"/>
    </source>
</evidence>
<dbReference type="InterPro" id="IPR036910">
    <property type="entry name" value="HMG_box_dom_sf"/>
</dbReference>
<proteinExistence type="predicted"/>
<dbReference type="CDD" id="cd19173">
    <property type="entry name" value="SET_NSD"/>
    <property type="match status" value="1"/>
</dbReference>
<dbReference type="FunFam" id="2.30.30.140:FF:000004">
    <property type="entry name" value="Histone-lysine N-methyltransferase"/>
    <property type="match status" value="1"/>
</dbReference>
<dbReference type="InterPro" id="IPR055197">
    <property type="entry name" value="PHDvar_NSD"/>
</dbReference>
<dbReference type="Pfam" id="PF00505">
    <property type="entry name" value="HMG_box"/>
    <property type="match status" value="1"/>
</dbReference>
<evidence type="ECO:0000259" key="19">
    <source>
        <dbReference type="PROSITE" id="PS50016"/>
    </source>
</evidence>
<dbReference type="Pfam" id="PF23004">
    <property type="entry name" value="PHDvar_NSD"/>
    <property type="match status" value="1"/>
</dbReference>
<dbReference type="GO" id="GO:0008270">
    <property type="term" value="F:zinc ion binding"/>
    <property type="evidence" value="ECO:0007669"/>
    <property type="project" value="UniProtKB-KW"/>
</dbReference>
<evidence type="ECO:0000256" key="18">
    <source>
        <dbReference type="SAM" id="MobiDB-lite"/>
    </source>
</evidence>
<keyword evidence="14" id="KW-0804">Transcription</keyword>
<feature type="region of interest" description="Disordered" evidence="18">
    <location>
        <begin position="1417"/>
        <end position="1445"/>
    </location>
</feature>
<dbReference type="PROSITE" id="PS50016">
    <property type="entry name" value="ZF_PHD_2"/>
    <property type="match status" value="1"/>
</dbReference>
<evidence type="ECO:0000256" key="8">
    <source>
        <dbReference type="ARBA" id="ARBA00022723"/>
    </source>
</evidence>
<dbReference type="PANTHER" id="PTHR22884">
    <property type="entry name" value="SET DOMAIN PROTEINS"/>
    <property type="match status" value="1"/>
</dbReference>
<dbReference type="GO" id="GO:0003677">
    <property type="term" value="F:DNA binding"/>
    <property type="evidence" value="ECO:0007669"/>
    <property type="project" value="UniProtKB-UniRule"/>
</dbReference>
<dbReference type="CDD" id="cd15661">
    <property type="entry name" value="PHD5_NSD3"/>
    <property type="match status" value="1"/>
</dbReference>
<keyword evidence="6" id="KW-0808">Transferase</keyword>
<dbReference type="FunFam" id="2.30.30.140:FF:000057">
    <property type="entry name" value="Histone-lysine N-methyltransferase NSD2"/>
    <property type="match status" value="1"/>
</dbReference>
<evidence type="ECO:0000256" key="4">
    <source>
        <dbReference type="ARBA" id="ARBA00022553"/>
    </source>
</evidence>
<evidence type="ECO:0000313" key="25">
    <source>
        <dbReference type="Proteomes" id="UP001318040"/>
    </source>
</evidence>
<dbReference type="RefSeq" id="XP_032806729.1">
    <property type="nucleotide sequence ID" value="XM_032950838.1"/>
</dbReference>
<dbReference type="PROSITE" id="PS50280">
    <property type="entry name" value="SET"/>
    <property type="match status" value="1"/>
</dbReference>
<keyword evidence="15 17" id="KW-0539">Nucleus</keyword>
<keyword evidence="3" id="KW-0158">Chromosome</keyword>
<evidence type="ECO:0000313" key="27">
    <source>
        <dbReference type="RefSeq" id="XP_032806730.1"/>
    </source>
</evidence>
<feature type="DNA-binding region" description="HMG box" evidence="17">
    <location>
        <begin position="473"/>
        <end position="525"/>
    </location>
</feature>
<keyword evidence="12" id="KW-0156">Chromatin regulator</keyword>
<feature type="region of interest" description="Disordered" evidence="18">
    <location>
        <begin position="147"/>
        <end position="234"/>
    </location>
</feature>
<name>A0AAJ7SWW2_PETMA</name>
<evidence type="ECO:0000256" key="12">
    <source>
        <dbReference type="ARBA" id="ARBA00022853"/>
    </source>
</evidence>
<dbReference type="Pfam" id="PF00855">
    <property type="entry name" value="PWWP"/>
    <property type="match status" value="2"/>
</dbReference>
<accession>A0AAJ7SWW2</accession>
<dbReference type="InterPro" id="IPR001214">
    <property type="entry name" value="SET_dom"/>
</dbReference>
<dbReference type="InterPro" id="IPR011011">
    <property type="entry name" value="Znf_FYVE_PHD"/>
</dbReference>
<dbReference type="InterPro" id="IPR000313">
    <property type="entry name" value="PWWP_dom"/>
</dbReference>
<evidence type="ECO:0000256" key="7">
    <source>
        <dbReference type="ARBA" id="ARBA00022691"/>
    </source>
</evidence>
<feature type="compositionally biased region" description="Polar residues" evidence="18">
    <location>
        <begin position="426"/>
        <end position="435"/>
    </location>
</feature>
<feature type="compositionally biased region" description="Basic and acidic residues" evidence="18">
    <location>
        <begin position="436"/>
        <end position="453"/>
    </location>
</feature>
<feature type="compositionally biased region" description="Low complexity" evidence="18">
    <location>
        <begin position="148"/>
        <end position="157"/>
    </location>
</feature>
<comment type="subcellular location">
    <subcellularLocation>
        <location evidence="2">Chromosome</location>
    </subcellularLocation>
    <subcellularLocation>
        <location evidence="1">Nucleus</location>
    </subcellularLocation>
</comment>
<dbReference type="Pfam" id="PF23011">
    <property type="entry name" value="PHD-1st_NSD"/>
    <property type="match status" value="1"/>
</dbReference>
<keyword evidence="13" id="KW-0805">Transcription regulation</keyword>
<protein>
    <submittedName>
        <fullName evidence="26 27">Histone-lysine N-methyltransferase NSD2-like isoform X1</fullName>
    </submittedName>
</protein>
<dbReference type="Pfam" id="PF17907">
    <property type="entry name" value="AWS"/>
    <property type="match status" value="1"/>
</dbReference>
<dbReference type="GO" id="GO:0005694">
    <property type="term" value="C:chromosome"/>
    <property type="evidence" value="ECO:0007669"/>
    <property type="project" value="UniProtKB-SubCell"/>
</dbReference>
<keyword evidence="25" id="KW-1185">Reference proteome</keyword>
<dbReference type="SMART" id="SM00293">
    <property type="entry name" value="PWWP"/>
    <property type="match status" value="2"/>
</dbReference>
<dbReference type="InterPro" id="IPR047527">
    <property type="entry name" value="PHD5_NSD3"/>
</dbReference>
<keyword evidence="17" id="KW-0238">DNA-binding</keyword>
<evidence type="ECO:0000259" key="21">
    <source>
        <dbReference type="PROSITE" id="PS50280"/>
    </source>
</evidence>
<evidence type="ECO:0000256" key="3">
    <source>
        <dbReference type="ARBA" id="ARBA00022454"/>
    </source>
</evidence>
<dbReference type="PROSITE" id="PS51215">
    <property type="entry name" value="AWS"/>
    <property type="match status" value="1"/>
</dbReference>
<dbReference type="GO" id="GO:0140938">
    <property type="term" value="F:histone H3 methyltransferase activity"/>
    <property type="evidence" value="ECO:0007669"/>
    <property type="project" value="UniProtKB-ARBA"/>
</dbReference>
<dbReference type="RefSeq" id="XP_032806731.1">
    <property type="nucleotide sequence ID" value="XM_032950840.1"/>
</dbReference>
<dbReference type="InterPro" id="IPR059153">
    <property type="entry name" value="NSD_PHD-1st"/>
</dbReference>
<feature type="domain" description="AWS" evidence="24">
    <location>
        <begin position="1084"/>
        <end position="1134"/>
    </location>
</feature>
<dbReference type="SMART" id="SM00570">
    <property type="entry name" value="AWS"/>
    <property type="match status" value="1"/>
</dbReference>
<keyword evidence="8" id="KW-0479">Metal-binding</keyword>
<evidence type="ECO:0000259" key="22">
    <source>
        <dbReference type="PROSITE" id="PS50812"/>
    </source>
</evidence>
<dbReference type="Proteomes" id="UP001318040">
    <property type="component" value="Chromosome 9"/>
</dbReference>
<evidence type="ECO:0000256" key="15">
    <source>
        <dbReference type="ARBA" id="ARBA00023242"/>
    </source>
</evidence>
<feature type="compositionally biased region" description="Basic and acidic residues" evidence="18">
    <location>
        <begin position="1044"/>
        <end position="1061"/>
    </location>
</feature>
<sequence>MEQRHIMGNVLPLSEEGKRSACAAVPVGGPRATREGCVAAGAAGATMEGIAGPWGLPEENGRPMGKVNGHCPLVALQQAVAQIPNGGEMESDPPGLTVVAGCQTPPHSQPTPEKASGSPEIKLKITKTYFNGKALFESSLCGDLVVTPEQPGQQQQPKESSAATAADVKQSTLLRTKGRPRKLQPVKGPPGSGTSVPPVSHSVGACVLPARPVHPSTPPLPTTPPLSADKPPVLLSPQENSDLYSIGDVVWAKISGHPWWPCMVSCDPKLGIHMRVKVGQVKSFTRQYHVQFFGEAAERAWVCYRSLVMFSTREQYELLVSELAKRTSSASERTKILKPMASRVRSQWFVGIAEAEAAAALCREERNEKFTFIYFDVKPKDMGHHKGQTPSSSRKRKSKDSVDFDVDAVDMHDRRSELDRKLDDGSSLTAASVSGQERDDVGNDEVRRAREHTNGAGGGGGLTPKKKRGIRKSDASAAQFIVFCQKHREQLVQEQPELSPVEVEEALMTQWEALTEKQRARYKSKFASTAGSMVPGSYHAATSGMNSPPKKRESALVKAVEAESQSSLLRRPQAGESGVEESVPRKRVRKEPKTGVLPTLAEKGKCLSSFVPVGSVQPVVAKLSDSCKPLKKRSRASTTDSTSPSECDEEGALPPDAEASPAGQGEAVYQEGSEDSQSEGKRSSSKRDALCLACEKTGGGSLVSCEGQCCGTFHVECLGVQTAPGDKVMCNECSTGLHVCFACKCAGAEVRRCAVSSCGRFYHEECVQRSSAAVFEGRRFRCPLHVCLSCHLAYPASSRASRGRMQRCVRCPVAYHTSDSCLAAGSKVLSPYSIVCSGHFTPNKRDSTWHVNVNWCFLCSRGAPLPDAGLALFEQSSHYLLSEYKRSSELGKLPMIPVVPAAAAKACGKGGCLLCCESCPAAFHPECLGMEPPEGTWCCAECRAGKKPQYHDIVWVKLGNYRWWPAEICQPRNIPQNIQNLKHTVGQFPVQFFGSHDYYWTTQGRVFPYMEGDKGSTDYKTNCLNKTFKRALLEAAARYQALKAQRETREAQETERSERKPPTYKHIKSNKPVGRVQVYTADVSEIPRCNCKPTDESPCGLDSECLNRMLQYECHPSICPAGDRCQNQAFTKRAYPPSQIVKTAGRGWGLLTLVSIRKGEFVNEYVGELIDEEECRKRIKYAHEKNLSNFYMLTIEKDRIIDAGPKGNFSRFMNHSCQPNCETQKWTVNGDTRVGLFATSDIATAGTELTFNYNLDCLGNEKTICKCGAPNCSGFLGVRPKTAAAAATEEKAKKAKRKARGRRPRTETARAEHEDECYRCGDGGELVMCDKKACPKAYHLSCLNLTKPPFGKWECPWHHCDVCGRPSVRSCELCPNSFCKEHQAGLLTRLTRDGRICCEEHDGWIDDIATTVEEEDEEESAAAAAAAAAAVPHDDAAEEEGLARPTIREIGELARRAAVLQSAGEKTSQPKVAAYVSQGPSSSQAM</sequence>
<evidence type="ECO:0000259" key="23">
    <source>
        <dbReference type="PROSITE" id="PS50868"/>
    </source>
</evidence>
<feature type="domain" description="SET" evidence="21">
    <location>
        <begin position="1136"/>
        <end position="1254"/>
    </location>
</feature>
<evidence type="ECO:0000313" key="26">
    <source>
        <dbReference type="RefSeq" id="XP_032806729.1"/>
    </source>
</evidence>
<evidence type="ECO:0000256" key="16">
    <source>
        <dbReference type="PROSITE-ProRule" id="PRU00146"/>
    </source>
</evidence>
<dbReference type="SMART" id="SM00508">
    <property type="entry name" value="PostSET"/>
    <property type="match status" value="1"/>
</dbReference>
<evidence type="ECO:0000256" key="9">
    <source>
        <dbReference type="ARBA" id="ARBA00022737"/>
    </source>
</evidence>
<feature type="domain" description="Post-SET" evidence="23">
    <location>
        <begin position="1261"/>
        <end position="1277"/>
    </location>
</feature>
<feature type="compositionally biased region" description="Low complexity" evidence="18">
    <location>
        <begin position="192"/>
        <end position="204"/>
    </location>
</feature>
<gene>
    <name evidence="26 27 28 29" type="primary">LOC116940694</name>
</gene>
<feature type="domain" description="PWWP" evidence="22">
    <location>
        <begin position="950"/>
        <end position="1012"/>
    </location>
</feature>
<feature type="compositionally biased region" description="Polar residues" evidence="18">
    <location>
        <begin position="636"/>
        <end position="645"/>
    </location>
</feature>
<keyword evidence="5" id="KW-0489">Methyltransferase</keyword>
<dbReference type="Gene3D" id="2.30.30.140">
    <property type="match status" value="2"/>
</dbReference>
<keyword evidence="10 16" id="KW-0863">Zinc-finger</keyword>
<keyword evidence="7" id="KW-0949">S-adenosyl-L-methionine</keyword>
<dbReference type="SUPFAM" id="SSF63748">
    <property type="entry name" value="Tudor/PWWP/MBT"/>
    <property type="match status" value="2"/>
</dbReference>
<dbReference type="InterPro" id="IPR013083">
    <property type="entry name" value="Znf_RING/FYVE/PHD"/>
</dbReference>
<evidence type="ECO:0000259" key="24">
    <source>
        <dbReference type="PROSITE" id="PS51215"/>
    </source>
</evidence>
<dbReference type="FunFam" id="2.170.270.10:FF:000002">
    <property type="entry name" value="Histone-lysine N-methyltransferase"/>
    <property type="match status" value="1"/>
</dbReference>
<dbReference type="FunFam" id="3.30.40.10:FF:000025">
    <property type="entry name" value="Histone-lysine N-methyltransferase"/>
    <property type="match status" value="1"/>
</dbReference>
<evidence type="ECO:0000256" key="2">
    <source>
        <dbReference type="ARBA" id="ARBA00004286"/>
    </source>
</evidence>
<evidence type="ECO:0000256" key="13">
    <source>
        <dbReference type="ARBA" id="ARBA00023015"/>
    </source>
</evidence>
<feature type="region of interest" description="Disordered" evidence="18">
    <location>
        <begin position="1043"/>
        <end position="1067"/>
    </location>
</feature>
<feature type="region of interest" description="Disordered" evidence="18">
    <location>
        <begin position="1461"/>
        <end position="1486"/>
    </location>
</feature>
<keyword evidence="11" id="KW-0862">Zinc</keyword>
<evidence type="ECO:0000256" key="1">
    <source>
        <dbReference type="ARBA" id="ARBA00004123"/>
    </source>
</evidence>
<evidence type="ECO:0000256" key="14">
    <source>
        <dbReference type="ARBA" id="ARBA00023163"/>
    </source>
</evidence>
<evidence type="ECO:0000313" key="28">
    <source>
        <dbReference type="RefSeq" id="XP_032806731.1"/>
    </source>
</evidence>
<dbReference type="SUPFAM" id="SSF47095">
    <property type="entry name" value="HMG-box"/>
    <property type="match status" value="1"/>
</dbReference>
<dbReference type="InterPro" id="IPR047443">
    <property type="entry name" value="HMG-box_NSD2"/>
</dbReference>
<dbReference type="FunFam" id="3.30.40.10:FF:000205">
    <property type="entry name" value="Histone-lysine N-methyltransferase"/>
    <property type="match status" value="1"/>
</dbReference>
<dbReference type="Pfam" id="PF17982">
    <property type="entry name" value="C5HCH"/>
    <property type="match status" value="1"/>
</dbReference>
<reference evidence="26 27" key="1">
    <citation type="submission" date="2025-04" db="UniProtKB">
        <authorList>
            <consortium name="RefSeq"/>
        </authorList>
    </citation>
    <scope>IDENTIFICATION</scope>
    <source>
        <tissue evidence="26 27">Sperm</tissue>
    </source>
</reference>
<dbReference type="Pfam" id="PF00856">
    <property type="entry name" value="SET"/>
    <property type="match status" value="1"/>
</dbReference>
<dbReference type="SMART" id="SM00317">
    <property type="entry name" value="SET"/>
    <property type="match status" value="1"/>
</dbReference>
<evidence type="ECO:0000256" key="11">
    <source>
        <dbReference type="ARBA" id="ARBA00022833"/>
    </source>
</evidence>
<dbReference type="GO" id="GO:0016279">
    <property type="term" value="F:protein-lysine N-methyltransferase activity"/>
    <property type="evidence" value="ECO:0007669"/>
    <property type="project" value="UniProtKB-ARBA"/>
</dbReference>
<dbReference type="CDD" id="cd21991">
    <property type="entry name" value="HMG-box_NSD2"/>
    <property type="match status" value="1"/>
</dbReference>